<keyword evidence="1" id="KW-1133">Transmembrane helix</keyword>
<dbReference type="Pfam" id="PF06580">
    <property type="entry name" value="His_kinase"/>
    <property type="match status" value="1"/>
</dbReference>
<sequence>MSESIKTTFLYSFLTDSKYRIFRHVLLIFFVLVVICFNQTYITYQPSLKALGSKLYLLAFITTVAYIVIVYFNLYVLVPKLLLKKKYVSYITALSALVLLLVIAINAQEYIAYTLLDIPHVRSSYLNYVTLLDGISNFTINMLCISGGSMVVLLKYWMENEQVVNQLRNEQMQSEVEQLKDQINPQFLFNILNRASTLTKTDPKLASDMLLKLSHLLRYQLYDCSRDKVLLSSEITFLTNYLDLEKLYFDKFDYSISSQGDVHRVFVSPMLFTPFVQSTINRIQTLDIESFMHLHFKADDDTVYFTYDLSNNKMLIDDSEFSGIKQRLNLLYNSNYDLTTSKGMIGLKLRS</sequence>
<comment type="caution">
    <text evidence="3">The sequence shown here is derived from an EMBL/GenBank/DDBJ whole genome shotgun (WGS) entry which is preliminary data.</text>
</comment>
<gene>
    <name evidence="3" type="ORF">CLV62_12015</name>
</gene>
<feature type="transmembrane region" description="Helical" evidence="1">
    <location>
        <begin position="21"/>
        <end position="44"/>
    </location>
</feature>
<evidence type="ECO:0000259" key="2">
    <source>
        <dbReference type="Pfam" id="PF06580"/>
    </source>
</evidence>
<dbReference type="GO" id="GO:0000155">
    <property type="term" value="F:phosphorelay sensor kinase activity"/>
    <property type="evidence" value="ECO:0007669"/>
    <property type="project" value="InterPro"/>
</dbReference>
<keyword evidence="4" id="KW-1185">Reference proteome</keyword>
<dbReference type="InterPro" id="IPR010559">
    <property type="entry name" value="Sig_transdc_His_kin_internal"/>
</dbReference>
<keyword evidence="3" id="KW-0808">Transferase</keyword>
<dbReference type="GO" id="GO:0016020">
    <property type="term" value="C:membrane"/>
    <property type="evidence" value="ECO:0007669"/>
    <property type="project" value="InterPro"/>
</dbReference>
<dbReference type="Proteomes" id="UP000247973">
    <property type="component" value="Unassembled WGS sequence"/>
</dbReference>
<dbReference type="PANTHER" id="PTHR34220:SF7">
    <property type="entry name" value="SENSOR HISTIDINE KINASE YPDA"/>
    <property type="match status" value="1"/>
</dbReference>
<keyword evidence="1" id="KW-0472">Membrane</keyword>
<dbReference type="AlphaFoldDB" id="A0A2V3PNH0"/>
<organism evidence="3 4">
    <name type="scientific">Dysgonomonas alginatilytica</name>
    <dbReference type="NCBI Taxonomy" id="1605892"/>
    <lineage>
        <taxon>Bacteria</taxon>
        <taxon>Pseudomonadati</taxon>
        <taxon>Bacteroidota</taxon>
        <taxon>Bacteroidia</taxon>
        <taxon>Bacteroidales</taxon>
        <taxon>Dysgonomonadaceae</taxon>
        <taxon>Dysgonomonas</taxon>
    </lineage>
</organism>
<dbReference type="RefSeq" id="WP_110311465.1">
    <property type="nucleotide sequence ID" value="NZ_QICL01000020.1"/>
</dbReference>
<dbReference type="OrthoDB" id="9809908at2"/>
<dbReference type="InterPro" id="IPR050640">
    <property type="entry name" value="Bact_2-comp_sensor_kinase"/>
</dbReference>
<name>A0A2V3PNH0_9BACT</name>
<feature type="transmembrane region" description="Helical" evidence="1">
    <location>
        <begin position="90"/>
        <end position="115"/>
    </location>
</feature>
<keyword evidence="3" id="KW-0418">Kinase</keyword>
<proteinExistence type="predicted"/>
<evidence type="ECO:0000313" key="4">
    <source>
        <dbReference type="Proteomes" id="UP000247973"/>
    </source>
</evidence>
<evidence type="ECO:0000256" key="1">
    <source>
        <dbReference type="SAM" id="Phobius"/>
    </source>
</evidence>
<feature type="transmembrane region" description="Helical" evidence="1">
    <location>
        <begin position="56"/>
        <end position="78"/>
    </location>
</feature>
<dbReference type="PANTHER" id="PTHR34220">
    <property type="entry name" value="SENSOR HISTIDINE KINASE YPDA"/>
    <property type="match status" value="1"/>
</dbReference>
<protein>
    <submittedName>
        <fullName evidence="3">Histidine kinase</fullName>
    </submittedName>
</protein>
<accession>A0A2V3PNH0</accession>
<evidence type="ECO:0000313" key="3">
    <source>
        <dbReference type="EMBL" id="PXV62328.1"/>
    </source>
</evidence>
<dbReference type="EMBL" id="QICL01000020">
    <property type="protein sequence ID" value="PXV62328.1"/>
    <property type="molecule type" value="Genomic_DNA"/>
</dbReference>
<reference evidence="3 4" key="1">
    <citation type="submission" date="2018-03" db="EMBL/GenBank/DDBJ databases">
        <title>Genomic Encyclopedia of Archaeal and Bacterial Type Strains, Phase II (KMG-II): from individual species to whole genera.</title>
        <authorList>
            <person name="Goeker M."/>
        </authorList>
    </citation>
    <scope>NUCLEOTIDE SEQUENCE [LARGE SCALE GENOMIC DNA]</scope>
    <source>
        <strain evidence="3 4">DSM 100214</strain>
    </source>
</reference>
<feature type="domain" description="Signal transduction histidine kinase internal region" evidence="2">
    <location>
        <begin position="175"/>
        <end position="250"/>
    </location>
</feature>
<keyword evidence="1" id="KW-0812">Transmembrane</keyword>
<feature type="transmembrane region" description="Helical" evidence="1">
    <location>
        <begin position="135"/>
        <end position="158"/>
    </location>
</feature>